<proteinExistence type="predicted"/>
<keyword evidence="1" id="KW-0175">Coiled coil</keyword>
<keyword evidence="3" id="KW-1185">Reference proteome</keyword>
<dbReference type="AlphaFoldDB" id="A0A915VK86"/>
<dbReference type="RefSeq" id="WP_264790952.1">
    <property type="nucleotide sequence ID" value="NZ_AP026867.1"/>
</dbReference>
<name>A0A915VK86_9BACT</name>
<protein>
    <submittedName>
        <fullName evidence="2">Uncharacterized protein</fullName>
    </submittedName>
</protein>
<gene>
    <name evidence="2" type="ORF">AsAng_0002810</name>
</gene>
<evidence type="ECO:0000313" key="2">
    <source>
        <dbReference type="EMBL" id="BDS09577.1"/>
    </source>
</evidence>
<evidence type="ECO:0000313" key="3">
    <source>
        <dbReference type="Proteomes" id="UP001060919"/>
    </source>
</evidence>
<sequence length="757" mass="88352">MINDLEYNILKAIRTHKQVTEVYLGFLEFSWEFSLAEYSATCIEAIDLSLLDKAICGLLQVEDSLSLEKIGNILGFNVEDKPNEKKYKDLAEYELLREGIQHLCDFEMIECNDIHFSECRITQTGREYAGKKKKFRTIEEKVFSLFFDVEGGIHKNAKKLFGNKLGSSVEVPLSDSIDYEDEAFVKSFATHQIPGIYDLEKMNSFKDLELKKVNSYQTELIATFLYSIENKQIRLVVYNPSTQEVDKGFTNLFTESPELKKELISDFWRNSSKLNTLSRYKETPKMWRDNILSINKKLNLLVEKKNIKGAKKALNQFRLSENFSQYKLFCFWLPKVIELAKGEVYLSLKSYDRKAILLVKEVIQKISDKDKFLFIDLEVDKDNPYLIEEVLDLKETANSTNNSYVLFADEVECFQLICDVGGKRRVYSEENYRIELMVESKKNYFDLLFVLKTETSIDDLTDEINEIKNDFAEESVSNIISDIQEYMDDYSPSEENDLKDYKLLESCTNKTIPFAKLDNYTKLIEEVEVRKASLLEDVKTIRREILKQKIKDFQSFSASSYRDCQNFRNQIETFKLDCLDSELSLFEELDNLITKQEFSFKLIEHKNTIIICYDIFLNDAQILQKVYAKDKVVLSSNIFKRLESWSELPEYKTIVPRALSEIQNFQKKKRITLNQGKKEVLENKFKTSPFSEILSMGRVYSDRSENPIILTNHPKLIEEARLLGLNTISEKAFNDIISLKNKLGKSKSRNKFKKNKN</sequence>
<organism evidence="2 3">
    <name type="scientific">Aureispira anguillae</name>
    <dbReference type="NCBI Taxonomy" id="2864201"/>
    <lineage>
        <taxon>Bacteria</taxon>
        <taxon>Pseudomonadati</taxon>
        <taxon>Bacteroidota</taxon>
        <taxon>Saprospiria</taxon>
        <taxon>Saprospirales</taxon>
        <taxon>Saprospiraceae</taxon>
        <taxon>Aureispira</taxon>
    </lineage>
</organism>
<evidence type="ECO:0000256" key="1">
    <source>
        <dbReference type="SAM" id="Coils"/>
    </source>
</evidence>
<dbReference type="Proteomes" id="UP001060919">
    <property type="component" value="Chromosome"/>
</dbReference>
<feature type="coiled-coil region" evidence="1">
    <location>
        <begin position="450"/>
        <end position="477"/>
    </location>
</feature>
<dbReference type="EMBL" id="AP026867">
    <property type="protein sequence ID" value="BDS09577.1"/>
    <property type="molecule type" value="Genomic_DNA"/>
</dbReference>
<dbReference type="KEGG" id="aup:AsAng_0002810"/>
<reference evidence="2" key="1">
    <citation type="submission" date="2022-09" db="EMBL/GenBank/DDBJ databases">
        <title>Aureispira anguillicida sp. nov., isolated from Leptocephalus of Japanese eel Anguilla japonica.</title>
        <authorList>
            <person name="Yuasa K."/>
            <person name="Mekata T."/>
            <person name="Ikunari K."/>
        </authorList>
    </citation>
    <scope>NUCLEOTIDE SEQUENCE</scope>
    <source>
        <strain evidence="2">EL160426</strain>
    </source>
</reference>
<accession>A0A915VK86</accession>
<feature type="coiled-coil region" evidence="1">
    <location>
        <begin position="517"/>
        <end position="544"/>
    </location>
</feature>